<keyword evidence="2" id="KW-1185">Reference proteome</keyword>
<accession>A0A6A5W977</accession>
<dbReference type="Proteomes" id="UP000799779">
    <property type="component" value="Unassembled WGS sequence"/>
</dbReference>
<dbReference type="AlphaFoldDB" id="A0A6A5W977"/>
<gene>
    <name evidence="1" type="ORF">P154DRAFT_602891</name>
</gene>
<evidence type="ECO:0000313" key="2">
    <source>
        <dbReference type="Proteomes" id="UP000799779"/>
    </source>
</evidence>
<proteinExistence type="predicted"/>
<name>A0A6A5W977_9PLEO</name>
<organism evidence="1 2">
    <name type="scientific">Amniculicola lignicola CBS 123094</name>
    <dbReference type="NCBI Taxonomy" id="1392246"/>
    <lineage>
        <taxon>Eukaryota</taxon>
        <taxon>Fungi</taxon>
        <taxon>Dikarya</taxon>
        <taxon>Ascomycota</taxon>
        <taxon>Pezizomycotina</taxon>
        <taxon>Dothideomycetes</taxon>
        <taxon>Pleosporomycetidae</taxon>
        <taxon>Pleosporales</taxon>
        <taxon>Amniculicolaceae</taxon>
        <taxon>Amniculicola</taxon>
    </lineage>
</organism>
<sequence>MTLHYVYVVWRRLSHEQGTNWGRFMLTFESRYVADEFYMAMATLRRSDGSPRFVTFSRAGAQLWTFDSNAEPQDPWWALMYVHLSGILKPFKERMIHTYLSDGNHSQRFDWPVIAIPAEGPDWVDGGAFFVRNKRQRTRYWFCAPDGSIHVSTTHQTKFRIRRAAGTSGQASTLAAGDLKQILIRKDMVTVQAIGSLFYVSIPASGRLAQTAALVTWSFGRFFAGLGARWEADSAGVERLYVVGTNEDEGDEWELC</sequence>
<protein>
    <submittedName>
        <fullName evidence="1">Uncharacterized protein</fullName>
    </submittedName>
</protein>
<evidence type="ECO:0000313" key="1">
    <source>
        <dbReference type="EMBL" id="KAF1998463.1"/>
    </source>
</evidence>
<dbReference type="EMBL" id="ML977603">
    <property type="protein sequence ID" value="KAF1998463.1"/>
    <property type="molecule type" value="Genomic_DNA"/>
</dbReference>
<reference evidence="1" key="1">
    <citation type="journal article" date="2020" name="Stud. Mycol.">
        <title>101 Dothideomycetes genomes: a test case for predicting lifestyles and emergence of pathogens.</title>
        <authorList>
            <person name="Haridas S."/>
            <person name="Albert R."/>
            <person name="Binder M."/>
            <person name="Bloem J."/>
            <person name="Labutti K."/>
            <person name="Salamov A."/>
            <person name="Andreopoulos B."/>
            <person name="Baker S."/>
            <person name="Barry K."/>
            <person name="Bills G."/>
            <person name="Bluhm B."/>
            <person name="Cannon C."/>
            <person name="Castanera R."/>
            <person name="Culley D."/>
            <person name="Daum C."/>
            <person name="Ezra D."/>
            <person name="Gonzalez J."/>
            <person name="Henrissat B."/>
            <person name="Kuo A."/>
            <person name="Liang C."/>
            <person name="Lipzen A."/>
            <person name="Lutzoni F."/>
            <person name="Magnuson J."/>
            <person name="Mondo S."/>
            <person name="Nolan M."/>
            <person name="Ohm R."/>
            <person name="Pangilinan J."/>
            <person name="Park H.-J."/>
            <person name="Ramirez L."/>
            <person name="Alfaro M."/>
            <person name="Sun H."/>
            <person name="Tritt A."/>
            <person name="Yoshinaga Y."/>
            <person name="Zwiers L.-H."/>
            <person name="Turgeon B."/>
            <person name="Goodwin S."/>
            <person name="Spatafora J."/>
            <person name="Crous P."/>
            <person name="Grigoriev I."/>
        </authorList>
    </citation>
    <scope>NUCLEOTIDE SEQUENCE</scope>
    <source>
        <strain evidence="1">CBS 123094</strain>
    </source>
</reference>
<dbReference type="OrthoDB" id="5364171at2759"/>